<evidence type="ECO:0000313" key="4">
    <source>
        <dbReference type="Proteomes" id="UP000886523"/>
    </source>
</evidence>
<dbReference type="EMBL" id="MU129208">
    <property type="protein sequence ID" value="KAF9504629.1"/>
    <property type="molecule type" value="Genomic_DNA"/>
</dbReference>
<feature type="domain" description="DUF4100" evidence="2">
    <location>
        <begin position="35"/>
        <end position="204"/>
    </location>
</feature>
<dbReference type="Proteomes" id="UP000886523">
    <property type="component" value="Unassembled WGS sequence"/>
</dbReference>
<dbReference type="OrthoDB" id="5535068at2759"/>
<protein>
    <recommendedName>
        <fullName evidence="2">DUF4100 domain-containing protein</fullName>
    </recommendedName>
</protein>
<dbReference type="Pfam" id="PF13352">
    <property type="entry name" value="DUF4100"/>
    <property type="match status" value="1"/>
</dbReference>
<feature type="region of interest" description="Disordered" evidence="1">
    <location>
        <begin position="28"/>
        <end position="72"/>
    </location>
</feature>
<dbReference type="InterPro" id="IPR025165">
    <property type="entry name" value="DUF4100"/>
</dbReference>
<feature type="compositionally biased region" description="Basic and acidic residues" evidence="1">
    <location>
        <begin position="38"/>
        <end position="58"/>
    </location>
</feature>
<reference evidence="3" key="1">
    <citation type="journal article" date="2020" name="Nat. Commun.">
        <title>Large-scale genome sequencing of mycorrhizal fungi provides insights into the early evolution of symbiotic traits.</title>
        <authorList>
            <person name="Miyauchi S."/>
            <person name="Kiss E."/>
            <person name="Kuo A."/>
            <person name="Drula E."/>
            <person name="Kohler A."/>
            <person name="Sanchez-Garcia M."/>
            <person name="Morin E."/>
            <person name="Andreopoulos B."/>
            <person name="Barry K.W."/>
            <person name="Bonito G."/>
            <person name="Buee M."/>
            <person name="Carver A."/>
            <person name="Chen C."/>
            <person name="Cichocki N."/>
            <person name="Clum A."/>
            <person name="Culley D."/>
            <person name="Crous P.W."/>
            <person name="Fauchery L."/>
            <person name="Girlanda M."/>
            <person name="Hayes R.D."/>
            <person name="Keri Z."/>
            <person name="LaButti K."/>
            <person name="Lipzen A."/>
            <person name="Lombard V."/>
            <person name="Magnuson J."/>
            <person name="Maillard F."/>
            <person name="Murat C."/>
            <person name="Nolan M."/>
            <person name="Ohm R.A."/>
            <person name="Pangilinan J."/>
            <person name="Pereira M.F."/>
            <person name="Perotto S."/>
            <person name="Peter M."/>
            <person name="Pfister S."/>
            <person name="Riley R."/>
            <person name="Sitrit Y."/>
            <person name="Stielow J.B."/>
            <person name="Szollosi G."/>
            <person name="Zifcakova L."/>
            <person name="Stursova M."/>
            <person name="Spatafora J.W."/>
            <person name="Tedersoo L."/>
            <person name="Vaario L.M."/>
            <person name="Yamada A."/>
            <person name="Yan M."/>
            <person name="Wang P."/>
            <person name="Xu J."/>
            <person name="Bruns T."/>
            <person name="Baldrian P."/>
            <person name="Vilgalys R."/>
            <person name="Dunand C."/>
            <person name="Henrissat B."/>
            <person name="Grigoriev I.V."/>
            <person name="Hibbett D."/>
            <person name="Nagy L.G."/>
            <person name="Martin F.M."/>
        </authorList>
    </citation>
    <scope>NUCLEOTIDE SEQUENCE</scope>
    <source>
        <strain evidence="3">UP504</strain>
    </source>
</reference>
<keyword evidence="4" id="KW-1185">Reference proteome</keyword>
<dbReference type="AlphaFoldDB" id="A0A9P6AG72"/>
<feature type="compositionally biased region" description="Acidic residues" evidence="1">
    <location>
        <begin position="259"/>
        <end position="270"/>
    </location>
</feature>
<gene>
    <name evidence="3" type="ORF">BS47DRAFT_1401209</name>
</gene>
<feature type="region of interest" description="Disordered" evidence="1">
    <location>
        <begin position="229"/>
        <end position="280"/>
    </location>
</feature>
<organism evidence="3 4">
    <name type="scientific">Hydnum rufescens UP504</name>
    <dbReference type="NCBI Taxonomy" id="1448309"/>
    <lineage>
        <taxon>Eukaryota</taxon>
        <taxon>Fungi</taxon>
        <taxon>Dikarya</taxon>
        <taxon>Basidiomycota</taxon>
        <taxon>Agaricomycotina</taxon>
        <taxon>Agaricomycetes</taxon>
        <taxon>Cantharellales</taxon>
        <taxon>Hydnaceae</taxon>
        <taxon>Hydnum</taxon>
    </lineage>
</organism>
<evidence type="ECO:0000256" key="1">
    <source>
        <dbReference type="SAM" id="MobiDB-lite"/>
    </source>
</evidence>
<proteinExistence type="predicted"/>
<name>A0A9P6AG72_9AGAM</name>
<evidence type="ECO:0000259" key="2">
    <source>
        <dbReference type="Pfam" id="PF13352"/>
    </source>
</evidence>
<accession>A0A9P6AG72</accession>
<evidence type="ECO:0000313" key="3">
    <source>
        <dbReference type="EMBL" id="KAF9504629.1"/>
    </source>
</evidence>
<sequence>MEHSRNFNLLNQEFTTFGEHDYEVFPASHEQICGQKRPRSDDKEEPRPKKMEHPKRAYIELPQHPVSKQEPESIVNKPPTILKREIRPPEPSTAILPNEDIEMRDGTADRPRVHRPALTETQPMTPRDKAKATLDDVIIRDGNGQTKKRASPAYRFVSELQENTDVEALFKSLMSQEVSVRLGNILGSSFELGKRLQIATKTQRVPVSPEAMQMRSGELSISSAEHGFNPLEMKTRPPRRPLIYRPPKGDHGVNAPLVDSDDETTDEDSPVDNTFPKFNSDGEANEFYTRDFEDGHKPQFDIRETDYSLHPSFLAMVTARIQGTIFGHPCTMLIDNGSELNIMVQSVQLKLQLPIDLSAEDWLL</sequence>
<comment type="caution">
    <text evidence="3">The sequence shown here is derived from an EMBL/GenBank/DDBJ whole genome shotgun (WGS) entry which is preliminary data.</text>
</comment>